<feature type="domain" description="DUF374" evidence="1">
    <location>
        <begin position="57"/>
        <end position="124"/>
    </location>
</feature>
<sequence length="214" mass="23240">VTLKHSSAGVLGQVLLESLFMTIRVEQSGRSNLIRFRKANMPVIFVFWHGRLLPLVYAHRHRSAVVLVSEHGDGEYLSRIVERFGFATVRGSSTRGGIGGLRGLIRAAQRGHDLALTPDGPQGPNRVMKPGALAVARLTGLPLVPVGVGGTSTWVTNSWDGFMVPKPFSTVRIAYGHPRLISREADQLEIDATTQVIRSDLEGLAEQVGDRVST</sequence>
<reference evidence="2" key="1">
    <citation type="submission" date="2018-05" db="EMBL/GenBank/DDBJ databases">
        <authorList>
            <person name="Lanie J.A."/>
            <person name="Ng W.-L."/>
            <person name="Kazmierczak K.M."/>
            <person name="Andrzejewski T.M."/>
            <person name="Davidsen T.M."/>
            <person name="Wayne K.J."/>
            <person name="Tettelin H."/>
            <person name="Glass J.I."/>
            <person name="Rusch D."/>
            <person name="Podicherti R."/>
            <person name="Tsui H.-C.T."/>
            <person name="Winkler M.E."/>
        </authorList>
    </citation>
    <scope>NUCLEOTIDE SEQUENCE</scope>
</reference>
<evidence type="ECO:0000259" key="1">
    <source>
        <dbReference type="Pfam" id="PF04028"/>
    </source>
</evidence>
<dbReference type="Pfam" id="PF04028">
    <property type="entry name" value="DUF374"/>
    <property type="match status" value="1"/>
</dbReference>
<dbReference type="CDD" id="cd07983">
    <property type="entry name" value="LPLAT_DUF374-like"/>
    <property type="match status" value="1"/>
</dbReference>
<proteinExistence type="predicted"/>
<evidence type="ECO:0000313" key="2">
    <source>
        <dbReference type="EMBL" id="SVB06294.1"/>
    </source>
</evidence>
<organism evidence="2">
    <name type="scientific">marine metagenome</name>
    <dbReference type="NCBI Taxonomy" id="408172"/>
    <lineage>
        <taxon>unclassified sequences</taxon>
        <taxon>metagenomes</taxon>
        <taxon>ecological metagenomes</taxon>
    </lineage>
</organism>
<gene>
    <name evidence="2" type="ORF">METZ01_LOCUS159148</name>
</gene>
<protein>
    <recommendedName>
        <fullName evidence="1">DUF374 domain-containing protein</fullName>
    </recommendedName>
</protein>
<name>A0A382AY37_9ZZZZ</name>
<feature type="non-terminal residue" evidence="2">
    <location>
        <position position="1"/>
    </location>
</feature>
<dbReference type="InterPro" id="IPR007172">
    <property type="entry name" value="DUF374"/>
</dbReference>
<accession>A0A382AY37</accession>
<dbReference type="EMBL" id="UINC01027295">
    <property type="protein sequence ID" value="SVB06294.1"/>
    <property type="molecule type" value="Genomic_DNA"/>
</dbReference>
<dbReference type="AlphaFoldDB" id="A0A382AY37"/>